<accession>A0A2R6X7R0</accession>
<gene>
    <name evidence="7" type="ORF">MARPO_0031s0113</name>
</gene>
<protein>
    <recommendedName>
        <fullName evidence="9">3'(2'),5'-bisphosphate nucleotidase</fullName>
    </recommendedName>
</protein>
<evidence type="ECO:0008006" key="9">
    <source>
        <dbReference type="Google" id="ProtNLM"/>
    </source>
</evidence>
<keyword evidence="3 6" id="KW-0479">Metal-binding</keyword>
<dbReference type="AlphaFoldDB" id="A0A2R6X7R0"/>
<feature type="binding site" evidence="6">
    <location>
        <position position="199"/>
    </location>
    <ligand>
        <name>Mg(2+)</name>
        <dbReference type="ChEBI" id="CHEBI:18420"/>
        <label>1</label>
        <note>catalytic</note>
    </ligand>
</feature>
<dbReference type="PANTHER" id="PTHR43200:SF4">
    <property type="entry name" value="PAP-SPECIFIC PHOSPHATASE, MITOCHONDRIAL-RELATED"/>
    <property type="match status" value="1"/>
</dbReference>
<dbReference type="Pfam" id="PF00459">
    <property type="entry name" value="Inositol_P"/>
    <property type="match status" value="1"/>
</dbReference>
<dbReference type="PROSITE" id="PS00629">
    <property type="entry name" value="IMP_1"/>
    <property type="match status" value="1"/>
</dbReference>
<dbReference type="InterPro" id="IPR051090">
    <property type="entry name" value="Inositol_monoP_superfamily"/>
</dbReference>
<sequence>MMVMPMADPVCSVGRLSSLGFVPRVSSNVVIKRLSATSWTPRCALDVKIKMGDSKFQHELKAAVDVVERACRLCLSVKTSLNETGGMVEKNDATPVTVADFGVQALVSLELGLLFPSIQLVGEEDAGHLRKDLVEGMKTPETSKSPALVDLVTEEVARVASERVCSLTPEKVMAAIDRGGKKLNFTNRLKSSYWVLDPIDGTRGFLRGGHALYVVGLALVVDGQLVLGVMGCPNVSYVVNEGAVHGTPKLQMVSAQDFNKRPNGTHSADVQTGLLMASCTGCGCWVKPLSRRPVKSEEKLTMEDIFKDMLETKVDNCKVLKKARFCISDHEVWRSLPLAVALASASSSEDRVAEHEADILPLCCGSLCKYFAIAFGGASLFILHLNEGSSVKVWDHAAGVICVTEAGGQVTDVIGTPLQEMIGTGQVLFKPEGGVIATNGSLRDKVLQRFGPIKRRS</sequence>
<feature type="binding site" evidence="6">
    <location>
        <position position="200"/>
    </location>
    <ligand>
        <name>Mg(2+)</name>
        <dbReference type="ChEBI" id="CHEBI:18420"/>
        <label>1</label>
        <note>catalytic</note>
    </ligand>
</feature>
<dbReference type="InterPro" id="IPR000760">
    <property type="entry name" value="Inositol_monophosphatase-like"/>
</dbReference>
<feature type="binding site" evidence="6">
    <location>
        <position position="197"/>
    </location>
    <ligand>
        <name>Mg(2+)</name>
        <dbReference type="ChEBI" id="CHEBI:18420"/>
        <label>1</label>
        <note>catalytic</note>
    </ligand>
</feature>
<dbReference type="PANTHER" id="PTHR43200">
    <property type="entry name" value="PHOSPHATASE"/>
    <property type="match status" value="1"/>
</dbReference>
<dbReference type="GO" id="GO:0008441">
    <property type="term" value="F:3'(2'),5'-bisphosphate nucleotidase activity"/>
    <property type="evidence" value="ECO:0000318"/>
    <property type="project" value="GO_Central"/>
</dbReference>
<evidence type="ECO:0000256" key="1">
    <source>
        <dbReference type="ARBA" id="ARBA00001946"/>
    </source>
</evidence>
<reference evidence="8" key="1">
    <citation type="journal article" date="2017" name="Cell">
        <title>Insights into land plant evolution garnered from the Marchantia polymorpha genome.</title>
        <authorList>
            <person name="Bowman J.L."/>
            <person name="Kohchi T."/>
            <person name="Yamato K.T."/>
            <person name="Jenkins J."/>
            <person name="Shu S."/>
            <person name="Ishizaki K."/>
            <person name="Yamaoka S."/>
            <person name="Nishihama R."/>
            <person name="Nakamura Y."/>
            <person name="Berger F."/>
            <person name="Adam C."/>
            <person name="Aki S.S."/>
            <person name="Althoff F."/>
            <person name="Araki T."/>
            <person name="Arteaga-Vazquez M.A."/>
            <person name="Balasubrmanian S."/>
            <person name="Barry K."/>
            <person name="Bauer D."/>
            <person name="Boehm C.R."/>
            <person name="Briginshaw L."/>
            <person name="Caballero-Perez J."/>
            <person name="Catarino B."/>
            <person name="Chen F."/>
            <person name="Chiyoda S."/>
            <person name="Chovatia M."/>
            <person name="Davies K.M."/>
            <person name="Delmans M."/>
            <person name="Demura T."/>
            <person name="Dierschke T."/>
            <person name="Dolan L."/>
            <person name="Dorantes-Acosta A.E."/>
            <person name="Eklund D.M."/>
            <person name="Florent S.N."/>
            <person name="Flores-Sandoval E."/>
            <person name="Fujiyama A."/>
            <person name="Fukuzawa H."/>
            <person name="Galik B."/>
            <person name="Grimanelli D."/>
            <person name="Grimwood J."/>
            <person name="Grossniklaus U."/>
            <person name="Hamada T."/>
            <person name="Haseloff J."/>
            <person name="Hetherington A.J."/>
            <person name="Higo A."/>
            <person name="Hirakawa Y."/>
            <person name="Hundley H.N."/>
            <person name="Ikeda Y."/>
            <person name="Inoue K."/>
            <person name="Inoue S.I."/>
            <person name="Ishida S."/>
            <person name="Jia Q."/>
            <person name="Kakita M."/>
            <person name="Kanazawa T."/>
            <person name="Kawai Y."/>
            <person name="Kawashima T."/>
            <person name="Kennedy M."/>
            <person name="Kinose K."/>
            <person name="Kinoshita T."/>
            <person name="Kohara Y."/>
            <person name="Koide E."/>
            <person name="Komatsu K."/>
            <person name="Kopischke S."/>
            <person name="Kubo M."/>
            <person name="Kyozuka J."/>
            <person name="Lagercrantz U."/>
            <person name="Lin S.S."/>
            <person name="Lindquist E."/>
            <person name="Lipzen A.M."/>
            <person name="Lu C.W."/>
            <person name="De Luna E."/>
            <person name="Martienssen R.A."/>
            <person name="Minamino N."/>
            <person name="Mizutani M."/>
            <person name="Mizutani M."/>
            <person name="Mochizuki N."/>
            <person name="Monte I."/>
            <person name="Mosher R."/>
            <person name="Nagasaki H."/>
            <person name="Nakagami H."/>
            <person name="Naramoto S."/>
            <person name="Nishitani K."/>
            <person name="Ohtani M."/>
            <person name="Okamoto T."/>
            <person name="Okumura M."/>
            <person name="Phillips J."/>
            <person name="Pollak B."/>
            <person name="Reinders A."/>
            <person name="Rovekamp M."/>
            <person name="Sano R."/>
            <person name="Sawa S."/>
            <person name="Schmid M.W."/>
            <person name="Shirakawa M."/>
            <person name="Solano R."/>
            <person name="Spunde A."/>
            <person name="Suetsugu N."/>
            <person name="Sugano S."/>
            <person name="Sugiyama A."/>
            <person name="Sun R."/>
            <person name="Suzuki Y."/>
            <person name="Takenaka M."/>
            <person name="Takezawa D."/>
            <person name="Tomogane H."/>
            <person name="Tsuzuki M."/>
            <person name="Ueda T."/>
            <person name="Umeda M."/>
            <person name="Ward J.M."/>
            <person name="Watanabe Y."/>
            <person name="Yazaki K."/>
            <person name="Yokoyama R."/>
            <person name="Yoshitake Y."/>
            <person name="Yotsui I."/>
            <person name="Zachgo S."/>
            <person name="Schmutz J."/>
        </authorList>
    </citation>
    <scope>NUCLEOTIDE SEQUENCE [LARGE SCALE GENOMIC DNA]</scope>
    <source>
        <strain evidence="8">Tak-1</strain>
    </source>
</reference>
<name>A0A2R6X7R0_MARPO</name>
<organism evidence="7 8">
    <name type="scientific">Marchantia polymorpha</name>
    <name type="common">Common liverwort</name>
    <name type="synonym">Marchantia aquatica</name>
    <dbReference type="NCBI Taxonomy" id="3197"/>
    <lineage>
        <taxon>Eukaryota</taxon>
        <taxon>Viridiplantae</taxon>
        <taxon>Streptophyta</taxon>
        <taxon>Embryophyta</taxon>
        <taxon>Marchantiophyta</taxon>
        <taxon>Marchantiopsida</taxon>
        <taxon>Marchantiidae</taxon>
        <taxon>Marchantiales</taxon>
        <taxon>Marchantiaceae</taxon>
        <taxon>Marchantia</taxon>
    </lineage>
</organism>
<keyword evidence="5 6" id="KW-0460">Magnesium</keyword>
<comment type="similarity">
    <text evidence="2">Belongs to the inositol monophosphatase superfamily.</text>
</comment>
<dbReference type="GO" id="GO:0000103">
    <property type="term" value="P:sulfate assimilation"/>
    <property type="evidence" value="ECO:0000318"/>
    <property type="project" value="GO_Central"/>
</dbReference>
<dbReference type="SUPFAM" id="SSF56655">
    <property type="entry name" value="Carbohydrate phosphatase"/>
    <property type="match status" value="1"/>
</dbReference>
<feature type="binding site" evidence="6">
    <location>
        <position position="123"/>
    </location>
    <ligand>
        <name>Mg(2+)</name>
        <dbReference type="ChEBI" id="CHEBI:18420"/>
        <label>1</label>
        <note>catalytic</note>
    </ligand>
</feature>
<evidence type="ECO:0000313" key="8">
    <source>
        <dbReference type="Proteomes" id="UP000244005"/>
    </source>
</evidence>
<dbReference type="Gramene" id="Mp2g04580.1">
    <property type="protein sequence ID" value="Mp2g04580.1.cds"/>
    <property type="gene ID" value="Mp2g04580"/>
</dbReference>
<dbReference type="EMBL" id="KZ772703">
    <property type="protein sequence ID" value="PTQ42145.1"/>
    <property type="molecule type" value="Genomic_DNA"/>
</dbReference>
<dbReference type="GO" id="GO:0046872">
    <property type="term" value="F:metal ion binding"/>
    <property type="evidence" value="ECO:0007669"/>
    <property type="project" value="UniProtKB-KW"/>
</dbReference>
<evidence type="ECO:0000256" key="3">
    <source>
        <dbReference type="ARBA" id="ARBA00022723"/>
    </source>
</evidence>
<dbReference type="OrthoDB" id="411145at2759"/>
<keyword evidence="8" id="KW-1185">Reference proteome</keyword>
<evidence type="ECO:0000256" key="4">
    <source>
        <dbReference type="ARBA" id="ARBA00022801"/>
    </source>
</evidence>
<dbReference type="OMA" id="EGCIFFA"/>
<evidence type="ECO:0000256" key="5">
    <source>
        <dbReference type="ARBA" id="ARBA00022842"/>
    </source>
</evidence>
<dbReference type="Proteomes" id="UP000244005">
    <property type="component" value="Unassembled WGS sequence"/>
</dbReference>
<dbReference type="Gene3D" id="3.30.540.10">
    <property type="entry name" value="Fructose-1,6-Bisphosphatase, subunit A, domain 1"/>
    <property type="match status" value="1"/>
</dbReference>
<evidence type="ECO:0000256" key="2">
    <source>
        <dbReference type="ARBA" id="ARBA00009759"/>
    </source>
</evidence>
<dbReference type="Gene3D" id="3.40.190.80">
    <property type="match status" value="1"/>
</dbReference>
<keyword evidence="4" id="KW-0378">Hydrolase</keyword>
<evidence type="ECO:0000313" key="7">
    <source>
        <dbReference type="EMBL" id="PTQ42145.1"/>
    </source>
</evidence>
<evidence type="ECO:0000256" key="6">
    <source>
        <dbReference type="PIRSR" id="PIRSR600760-2"/>
    </source>
</evidence>
<proteinExistence type="inferred from homology"/>
<dbReference type="InterPro" id="IPR020583">
    <property type="entry name" value="Inositol_monoP_metal-BS"/>
</dbReference>
<feature type="binding site" evidence="6">
    <location>
        <position position="395"/>
    </location>
    <ligand>
        <name>Mg(2+)</name>
        <dbReference type="ChEBI" id="CHEBI:18420"/>
        <label>1</label>
        <note>catalytic</note>
    </ligand>
</feature>
<comment type="cofactor">
    <cofactor evidence="1 6">
        <name>Mg(2+)</name>
        <dbReference type="ChEBI" id="CHEBI:18420"/>
    </cofactor>
</comment>